<comment type="subcellular location">
    <subcellularLocation>
        <location evidence="1">Cell membrane</location>
    </subcellularLocation>
</comment>
<feature type="transmembrane region" description="Helical" evidence="4">
    <location>
        <begin position="78"/>
        <end position="103"/>
    </location>
</feature>
<keyword evidence="7" id="KW-1185">Reference proteome</keyword>
<dbReference type="SUPFAM" id="SSF54862">
    <property type="entry name" value="4Fe-4S ferredoxins"/>
    <property type="match status" value="1"/>
</dbReference>
<dbReference type="RefSeq" id="WP_014407019.1">
    <property type="nucleotide sequence ID" value="NC_017034.1"/>
</dbReference>
<evidence type="ECO:0000313" key="7">
    <source>
        <dbReference type="Proteomes" id="UP000005233"/>
    </source>
</evidence>
<keyword evidence="2" id="KW-1003">Cell membrane</keyword>
<dbReference type="EMBL" id="CP003243">
    <property type="protein sequence ID" value="AFD01188.1"/>
    <property type="molecule type" value="Genomic_DNA"/>
</dbReference>
<dbReference type="InterPro" id="IPR017900">
    <property type="entry name" value="4Fe4S_Fe_S_CS"/>
</dbReference>
<keyword evidence="4" id="KW-1133">Transmembrane helix</keyword>
<dbReference type="PROSITE" id="PS00198">
    <property type="entry name" value="4FE4S_FER_1"/>
    <property type="match status" value="1"/>
</dbReference>
<dbReference type="HOGENOM" id="CLU_033147_2_1_2"/>
<organism evidence="6 7">
    <name type="scientific">Methanocella conradii (strain DSM 24694 / JCM 17849 / CGMCC 1.5162 / HZ254)</name>
    <dbReference type="NCBI Taxonomy" id="1041930"/>
    <lineage>
        <taxon>Archaea</taxon>
        <taxon>Methanobacteriati</taxon>
        <taxon>Methanobacteriota</taxon>
        <taxon>Stenosarchaea group</taxon>
        <taxon>Methanomicrobia</taxon>
        <taxon>Methanocellales</taxon>
        <taxon>Methanocellaceae</taxon>
        <taxon>Methanocella</taxon>
    </lineage>
</organism>
<dbReference type="GeneID" id="11972640"/>
<evidence type="ECO:0000256" key="2">
    <source>
        <dbReference type="ARBA" id="ARBA00022475"/>
    </source>
</evidence>
<reference evidence="6 7" key="1">
    <citation type="journal article" date="2012" name="J. Bacteriol.">
        <title>Complete genome sequence of a thermophilic methanogen, Methanocella conradii HZ254, isolated from Chinese rice field soil.</title>
        <authorList>
            <person name="Lu Z."/>
            <person name="Lu Y."/>
        </authorList>
    </citation>
    <scope>NUCLEOTIDE SEQUENCE [LARGE SCALE GENOMIC DNA]</scope>
    <source>
        <strain evidence="7">DSM 24694 / JCM 17849 / CGMCC 1.5162 / HZ254</strain>
    </source>
</reference>
<dbReference type="Proteomes" id="UP000005233">
    <property type="component" value="Chromosome"/>
</dbReference>
<dbReference type="PANTHER" id="PTHR30224">
    <property type="entry name" value="ELECTRON TRANSPORT PROTEIN"/>
    <property type="match status" value="1"/>
</dbReference>
<keyword evidence="3 4" id="KW-0472">Membrane</keyword>
<dbReference type="GO" id="GO:0005886">
    <property type="term" value="C:plasma membrane"/>
    <property type="evidence" value="ECO:0007669"/>
    <property type="project" value="UniProtKB-SubCell"/>
</dbReference>
<dbReference type="InterPro" id="IPR052378">
    <property type="entry name" value="NosR_regulator"/>
</dbReference>
<dbReference type="STRING" id="1041930.Mtc_2462"/>
<feature type="transmembrane region" description="Helical" evidence="4">
    <location>
        <begin position="32"/>
        <end position="52"/>
    </location>
</feature>
<feature type="transmembrane region" description="Helical" evidence="4">
    <location>
        <begin position="6"/>
        <end position="25"/>
    </location>
</feature>
<proteinExistence type="predicted"/>
<evidence type="ECO:0000313" key="6">
    <source>
        <dbReference type="EMBL" id="AFD01188.1"/>
    </source>
</evidence>
<protein>
    <recommendedName>
        <fullName evidence="5">4Fe-4S ferredoxin-type domain-containing protein</fullName>
    </recommendedName>
</protein>
<dbReference type="PROSITE" id="PS51379">
    <property type="entry name" value="4FE4S_FER_2"/>
    <property type="match status" value="1"/>
</dbReference>
<evidence type="ECO:0000256" key="3">
    <source>
        <dbReference type="ARBA" id="ARBA00023136"/>
    </source>
</evidence>
<dbReference type="KEGG" id="mez:Mtc_2462"/>
<dbReference type="Pfam" id="PF13187">
    <property type="entry name" value="Fer4_9"/>
    <property type="match status" value="1"/>
</dbReference>
<evidence type="ECO:0000259" key="5">
    <source>
        <dbReference type="PROSITE" id="PS51379"/>
    </source>
</evidence>
<keyword evidence="4" id="KW-0812">Transmembrane</keyword>
<gene>
    <name evidence="6" type="ordered locus">Mtc_2462</name>
</gene>
<feature type="transmembrane region" description="Helical" evidence="4">
    <location>
        <begin position="151"/>
        <end position="174"/>
    </location>
</feature>
<dbReference type="PANTHER" id="PTHR30224:SF4">
    <property type="entry name" value="ELECTRON TRANSPORT PROTEIN YCCM-RELATED"/>
    <property type="match status" value="1"/>
</dbReference>
<dbReference type="GO" id="GO:0016491">
    <property type="term" value="F:oxidoreductase activity"/>
    <property type="evidence" value="ECO:0007669"/>
    <property type="project" value="UniProtKB-ARBA"/>
</dbReference>
<dbReference type="InterPro" id="IPR017896">
    <property type="entry name" value="4Fe4S_Fe-S-bd"/>
</dbReference>
<dbReference type="Pfam" id="PF12801">
    <property type="entry name" value="Fer4_5"/>
    <property type="match status" value="1"/>
</dbReference>
<sequence length="253" mass="27938">MALPLIVGPLYMLATMAIVAILFYMKKMSGRIATLVLVASLAVAGFLQWGFLDTTIYLHQVLYGIINGGINPQQAFKVVLILASSLIVGRLFCGYICPIGAAQELASKAIKRQIHIDVKLSEKVRATFFLAFMAGGVGLASLAHFNPFSLVSSWLFTFKLLALIAIVASSLFIYRPWCTLLCPFGLLMSLSSRLSLFRLNRNEKCIDCGACVKKCPTCQPYRGSAMSECYWCARCLKACRHNAIDFATRWQVI</sequence>
<dbReference type="Gene3D" id="3.30.70.20">
    <property type="match status" value="1"/>
</dbReference>
<evidence type="ECO:0000256" key="1">
    <source>
        <dbReference type="ARBA" id="ARBA00004236"/>
    </source>
</evidence>
<feature type="domain" description="4Fe-4S ferredoxin-type" evidence="5">
    <location>
        <begin position="195"/>
        <end position="225"/>
    </location>
</feature>
<evidence type="ECO:0000256" key="4">
    <source>
        <dbReference type="SAM" id="Phobius"/>
    </source>
</evidence>
<feature type="transmembrane region" description="Helical" evidence="4">
    <location>
        <begin position="124"/>
        <end position="145"/>
    </location>
</feature>
<dbReference type="OrthoDB" id="23833at2157"/>
<accession>H8I7H8</accession>
<dbReference type="AlphaFoldDB" id="H8I7H8"/>
<dbReference type="eggNOG" id="arCOG02772">
    <property type="taxonomic scope" value="Archaea"/>
</dbReference>
<name>H8I7H8_METCZ</name>